<evidence type="ECO:0000256" key="3">
    <source>
        <dbReference type="ARBA" id="ARBA00023163"/>
    </source>
</evidence>
<protein>
    <submittedName>
        <fullName evidence="6">MarR family protein</fullName>
    </submittedName>
</protein>
<keyword evidence="2" id="KW-0238">DNA-binding</keyword>
<keyword evidence="3" id="KW-0804">Transcription</keyword>
<dbReference type="OrthoDB" id="2733322at2"/>
<dbReference type="InterPro" id="IPR036388">
    <property type="entry name" value="WH-like_DNA-bd_sf"/>
</dbReference>
<dbReference type="EMBL" id="LAJF01000091">
    <property type="protein sequence ID" value="KKB82890.1"/>
    <property type="molecule type" value="Genomic_DNA"/>
</dbReference>
<dbReference type="STRING" id="1121477.SAMN02745223_02841"/>
<sequence length="168" mass="18627">MQSTDPIDRFVEQMGLITQSDGGPRIAGRIFGLLLAEGRPFALNEMAERLKISKASASTNARLLLSAGMVQLVARPGDRQDYYEMGADPYGRMVDTISARMRRSAKQVLEAEALIPDSQGDAKRRVRELAIFYDRSADFFSTWAAHLDQSAADTDFGQQTETVPSHDR</sequence>
<evidence type="ECO:0000259" key="4">
    <source>
        <dbReference type="Pfam" id="PF12802"/>
    </source>
</evidence>
<dbReference type="EMBL" id="FQVC01000008">
    <property type="protein sequence ID" value="SHF50445.1"/>
    <property type="molecule type" value="Genomic_DNA"/>
</dbReference>
<dbReference type="AlphaFoldDB" id="A0A0F5LKW0"/>
<dbReference type="Gene3D" id="1.10.10.10">
    <property type="entry name" value="Winged helix-like DNA-binding domain superfamily/Winged helix DNA-binding domain"/>
    <property type="match status" value="1"/>
</dbReference>
<evidence type="ECO:0000313" key="5">
    <source>
        <dbReference type="EMBL" id="KKB82890.1"/>
    </source>
</evidence>
<dbReference type="GO" id="GO:0003677">
    <property type="term" value="F:DNA binding"/>
    <property type="evidence" value="ECO:0007669"/>
    <property type="project" value="UniProtKB-KW"/>
</dbReference>
<evidence type="ECO:0000256" key="2">
    <source>
        <dbReference type="ARBA" id="ARBA00023125"/>
    </source>
</evidence>
<keyword evidence="1" id="KW-0805">Transcription regulation</keyword>
<reference evidence="5 7" key="1">
    <citation type="submission" date="2015-03" db="EMBL/GenBank/DDBJ databases">
        <authorList>
            <person name="Hassan Y.I."/>
            <person name="Lepp D."/>
            <person name="Zhou T."/>
        </authorList>
    </citation>
    <scope>NUCLEOTIDE SEQUENCE [LARGE SCALE GENOMIC DNA]</scope>
    <source>
        <strain evidence="5 7">DSM 17137</strain>
    </source>
</reference>
<organism evidence="5 7">
    <name type="scientific">Devosia limi DSM 17137</name>
    <dbReference type="NCBI Taxonomy" id="1121477"/>
    <lineage>
        <taxon>Bacteria</taxon>
        <taxon>Pseudomonadati</taxon>
        <taxon>Pseudomonadota</taxon>
        <taxon>Alphaproteobacteria</taxon>
        <taxon>Hyphomicrobiales</taxon>
        <taxon>Devosiaceae</taxon>
        <taxon>Devosia</taxon>
    </lineage>
</organism>
<gene>
    <name evidence="6" type="ORF">SAMN02745223_02841</name>
    <name evidence="5" type="ORF">VW29_15185</name>
</gene>
<feature type="domain" description="HTH marR-type" evidence="4">
    <location>
        <begin position="27"/>
        <end position="79"/>
    </location>
</feature>
<evidence type="ECO:0000313" key="7">
    <source>
        <dbReference type="Proteomes" id="UP000033608"/>
    </source>
</evidence>
<dbReference type="Proteomes" id="UP000184533">
    <property type="component" value="Unassembled WGS sequence"/>
</dbReference>
<keyword evidence="7" id="KW-1185">Reference proteome</keyword>
<dbReference type="PANTHER" id="PTHR38465:SF1">
    <property type="entry name" value="HTH-TYPE TRANSCRIPTIONAL REGULATOR MJ1563-RELATED"/>
    <property type="match status" value="1"/>
</dbReference>
<dbReference type="PATRIC" id="fig|1121477.3.peg.4209"/>
<evidence type="ECO:0000313" key="6">
    <source>
        <dbReference type="EMBL" id="SHF50445.1"/>
    </source>
</evidence>
<proteinExistence type="predicted"/>
<dbReference type="Proteomes" id="UP000033608">
    <property type="component" value="Unassembled WGS sequence"/>
</dbReference>
<dbReference type="RefSeq" id="WP_046136103.1">
    <property type="nucleotide sequence ID" value="NZ_FQVC01000008.1"/>
</dbReference>
<dbReference type="PANTHER" id="PTHR38465">
    <property type="entry name" value="HTH-TYPE TRANSCRIPTIONAL REGULATOR MJ1563-RELATED"/>
    <property type="match status" value="1"/>
</dbReference>
<name>A0A0F5LKW0_9HYPH</name>
<dbReference type="Pfam" id="PF12802">
    <property type="entry name" value="MarR_2"/>
    <property type="match status" value="1"/>
</dbReference>
<dbReference type="InterPro" id="IPR000835">
    <property type="entry name" value="HTH_MarR-typ"/>
</dbReference>
<dbReference type="SUPFAM" id="SSF46785">
    <property type="entry name" value="Winged helix' DNA-binding domain"/>
    <property type="match status" value="1"/>
</dbReference>
<reference evidence="6 8" key="2">
    <citation type="submission" date="2016-11" db="EMBL/GenBank/DDBJ databases">
        <authorList>
            <person name="Jaros S."/>
            <person name="Januszkiewicz K."/>
            <person name="Wedrychowicz H."/>
        </authorList>
    </citation>
    <scope>NUCLEOTIDE SEQUENCE [LARGE SCALE GENOMIC DNA]</scope>
    <source>
        <strain evidence="6 8">DSM 17137</strain>
    </source>
</reference>
<accession>A0A0F5LKW0</accession>
<evidence type="ECO:0000256" key="1">
    <source>
        <dbReference type="ARBA" id="ARBA00023015"/>
    </source>
</evidence>
<dbReference type="InterPro" id="IPR052362">
    <property type="entry name" value="HTH-GbsR_regulator"/>
</dbReference>
<dbReference type="InterPro" id="IPR036390">
    <property type="entry name" value="WH_DNA-bd_sf"/>
</dbReference>
<evidence type="ECO:0000313" key="8">
    <source>
        <dbReference type="Proteomes" id="UP000184533"/>
    </source>
</evidence>